<reference evidence="8 10" key="2">
    <citation type="submission" date="2019-11" db="EMBL/GenBank/DDBJ databases">
        <title>Draft genome sequences of five Paenibacillus species of dairy origin.</title>
        <authorList>
            <person name="Olajide A.M."/>
            <person name="Chen S."/>
            <person name="Lapointe G."/>
        </authorList>
    </citation>
    <scope>NUCLEOTIDE SEQUENCE [LARGE SCALE GENOMIC DNA]</scope>
    <source>
        <strain evidence="8 10">3CT49</strain>
    </source>
</reference>
<organism evidence="7 9">
    <name type="scientific">Paenibacillus macerans</name>
    <name type="common">Bacillus macerans</name>
    <dbReference type="NCBI Taxonomy" id="44252"/>
    <lineage>
        <taxon>Bacteria</taxon>
        <taxon>Bacillati</taxon>
        <taxon>Bacillota</taxon>
        <taxon>Bacilli</taxon>
        <taxon>Bacillales</taxon>
        <taxon>Paenibacillaceae</taxon>
        <taxon>Paenibacillus</taxon>
    </lineage>
</organism>
<evidence type="ECO:0000256" key="6">
    <source>
        <dbReference type="ARBA" id="ARBA00049753"/>
    </source>
</evidence>
<protein>
    <recommendedName>
        <fullName evidence="6">Probable sugar-binding periplasmic protein</fullName>
    </recommendedName>
</protein>
<dbReference type="PROSITE" id="PS51257">
    <property type="entry name" value="PROKAR_LIPOPROTEIN"/>
    <property type="match status" value="1"/>
</dbReference>
<evidence type="ECO:0000313" key="7">
    <source>
        <dbReference type="EMBL" id="KFM93538.1"/>
    </source>
</evidence>
<sequence>MYKITRTFIGLALMTVLLSSCQTRQPEEPVVLKVAYPSAKQFYVNFGYAFENRYPNIDVQVIPSDPVSEETGWNREADVIYINGMEQYKTAIEKGILKPISPPFTNGSESGDLSPIVTSLLEAASDNGQYYALPPTFHSEALYYNKKLFDAYHIPYPQNGMTWEEVFALAERFPTEDDQGKSLYGIQMNYYRNVTMNFILKAGQTENLTYLDPKTMKVTMNTDKWKSIWTAAVKAFRAGAVYDQGEEADSMEHPKFLTENAAMTISSNAFAYDFEPFSHFEGATLIDWGMVTAPVDPLNPDYMNFYEIFDFFGVSSSTEHAAEAMKLVKFIAGDPVNSQLLAKNQPNYGLPAVTEYVEPVGDHDLSPLYSLKANPNYADLYTQVDAEILDAFQDAAQGALDKLLQNEITLDEALAEVEVKGQEAVDTAVLTLEQKRKSSQGDIQ</sequence>
<dbReference type="Gene3D" id="3.40.190.10">
    <property type="entry name" value="Periplasmic binding protein-like II"/>
    <property type="match status" value="1"/>
</dbReference>
<dbReference type="PATRIC" id="fig|44252.3.peg.6054"/>
<keyword evidence="4" id="KW-0732">Signal</keyword>
<comment type="caution">
    <text evidence="7">The sequence shown here is derived from an EMBL/GenBank/DDBJ whole genome shotgun (WGS) entry which is preliminary data.</text>
</comment>
<keyword evidence="9" id="KW-1185">Reference proteome</keyword>
<dbReference type="OrthoDB" id="2676990at2"/>
<evidence type="ECO:0000256" key="2">
    <source>
        <dbReference type="ARBA" id="ARBA00008520"/>
    </source>
</evidence>
<dbReference type="InterPro" id="IPR006059">
    <property type="entry name" value="SBP"/>
</dbReference>
<keyword evidence="3" id="KW-0813">Transport</keyword>
<gene>
    <name evidence="7" type="ORF">DJ90_4864</name>
    <name evidence="8" type="ORF">GNQ08_07360</name>
</gene>
<evidence type="ECO:0000313" key="10">
    <source>
        <dbReference type="Proteomes" id="UP000442469"/>
    </source>
</evidence>
<comment type="subcellular location">
    <subcellularLocation>
        <location evidence="1">Cell envelope</location>
    </subcellularLocation>
</comment>
<reference evidence="7 9" key="1">
    <citation type="submission" date="2014-04" db="EMBL/GenBank/DDBJ databases">
        <authorList>
            <person name="Bishop-Lilly K.A."/>
            <person name="Broomall S.M."/>
            <person name="Chain P.S."/>
            <person name="Chertkov O."/>
            <person name="Coyne S.R."/>
            <person name="Daligault H.E."/>
            <person name="Davenport K.W."/>
            <person name="Erkkila T."/>
            <person name="Frey K.G."/>
            <person name="Gibbons H.S."/>
            <person name="Gu W."/>
            <person name="Jaissle J."/>
            <person name="Johnson S.L."/>
            <person name="Koroleva G.I."/>
            <person name="Ladner J.T."/>
            <person name="Lo C.-C."/>
            <person name="Minogue T.D."/>
            <person name="Munk C."/>
            <person name="Palacios G.F."/>
            <person name="Redden C.L."/>
            <person name="Rosenzweig C.N."/>
            <person name="Scholz M.B."/>
            <person name="Teshima H."/>
            <person name="Xu Y."/>
        </authorList>
    </citation>
    <scope>NUCLEOTIDE SEQUENCE [LARGE SCALE GENOMIC DNA]</scope>
    <source>
        <strain evidence="7 9">8244</strain>
    </source>
</reference>
<dbReference type="PANTHER" id="PTHR43649">
    <property type="entry name" value="ARABINOSE-BINDING PROTEIN-RELATED"/>
    <property type="match status" value="1"/>
</dbReference>
<dbReference type="SUPFAM" id="SSF53850">
    <property type="entry name" value="Periplasmic binding protein-like II"/>
    <property type="match status" value="1"/>
</dbReference>
<dbReference type="HOGENOM" id="CLU_043267_0_0_9"/>
<dbReference type="Pfam" id="PF01547">
    <property type="entry name" value="SBP_bac_1"/>
    <property type="match status" value="1"/>
</dbReference>
<dbReference type="EMBL" id="JMQA01000052">
    <property type="protein sequence ID" value="KFM93538.1"/>
    <property type="molecule type" value="Genomic_DNA"/>
</dbReference>
<dbReference type="AlphaFoldDB" id="A0A090Y463"/>
<dbReference type="Proteomes" id="UP000029278">
    <property type="component" value="Unassembled WGS sequence"/>
</dbReference>
<proteinExistence type="inferred from homology"/>
<dbReference type="GeneID" id="77010219"/>
<evidence type="ECO:0000313" key="9">
    <source>
        <dbReference type="Proteomes" id="UP000029278"/>
    </source>
</evidence>
<evidence type="ECO:0000256" key="5">
    <source>
        <dbReference type="ARBA" id="ARBA00049629"/>
    </source>
</evidence>
<dbReference type="PANTHER" id="PTHR43649:SF28">
    <property type="entry name" value="BINDING PROTEIN COMPONENT OF ABC SUGAR TRANSPORTER-RELATED"/>
    <property type="match status" value="1"/>
</dbReference>
<name>A0A090Y463_PAEMA</name>
<evidence type="ECO:0000256" key="4">
    <source>
        <dbReference type="ARBA" id="ARBA00022729"/>
    </source>
</evidence>
<evidence type="ECO:0000313" key="8">
    <source>
        <dbReference type="EMBL" id="MUG22238.1"/>
    </source>
</evidence>
<dbReference type="InterPro" id="IPR050490">
    <property type="entry name" value="Bact_solute-bd_prot1"/>
</dbReference>
<dbReference type="GO" id="GO:0030313">
    <property type="term" value="C:cell envelope"/>
    <property type="evidence" value="ECO:0007669"/>
    <property type="project" value="UniProtKB-SubCell"/>
</dbReference>
<dbReference type="RefSeq" id="WP_036627085.1">
    <property type="nucleotide sequence ID" value="NZ_BOSD01000024.1"/>
</dbReference>
<comment type="function">
    <text evidence="5">Part of a binding-protein-dependent transport system for a sugar.</text>
</comment>
<dbReference type="STRING" id="44252.DJ90_4864"/>
<evidence type="ECO:0000256" key="1">
    <source>
        <dbReference type="ARBA" id="ARBA00004196"/>
    </source>
</evidence>
<dbReference type="Proteomes" id="UP000442469">
    <property type="component" value="Unassembled WGS sequence"/>
</dbReference>
<evidence type="ECO:0000256" key="3">
    <source>
        <dbReference type="ARBA" id="ARBA00022448"/>
    </source>
</evidence>
<comment type="similarity">
    <text evidence="2">Belongs to the bacterial solute-binding protein 1 family.</text>
</comment>
<accession>A0A090Y463</accession>
<dbReference type="EMBL" id="WNZZ01000004">
    <property type="protein sequence ID" value="MUG22238.1"/>
    <property type="molecule type" value="Genomic_DNA"/>
</dbReference>